<dbReference type="InterPro" id="IPR027193">
    <property type="entry name" value="Noc4"/>
</dbReference>
<dbReference type="GO" id="GO:0042254">
    <property type="term" value="P:ribosome biogenesis"/>
    <property type="evidence" value="ECO:0007669"/>
    <property type="project" value="InterPro"/>
</dbReference>
<evidence type="ECO:0000259" key="3">
    <source>
        <dbReference type="Pfam" id="PF03914"/>
    </source>
</evidence>
<protein>
    <submittedName>
        <fullName evidence="4">CBF/Mak21 family-domain-containing protein</fullName>
    </submittedName>
</protein>
<evidence type="ECO:0000313" key="5">
    <source>
        <dbReference type="Proteomes" id="UP001321749"/>
    </source>
</evidence>
<evidence type="ECO:0000256" key="1">
    <source>
        <dbReference type="ARBA" id="ARBA00007797"/>
    </source>
</evidence>
<sequence>MPAATKDSAAGAASKRKRQEHVDQNKKRRKSGGADTTEPVNPKAQLGKLESEILESRKHYNNIATLLEWSQKEAEDESSDLAATEALCRVFLQLLAMRNLARKKDASEKDATVTGWLRDRLADYREVLLAMFHIDNLTNSALMLAMALLKAESQYLDDRPEAVFPQYFFAEIVWAVISSPVDQLREQFSEAFLDKYDDIRFYTFEAIRDFLQKKNEGDATVNTAFDMLLGIDKVPESNDELDTFYINPPSKKKHPLRMLTQHKKQAQEAWLALMHLGLTRDQKKKVLGVVSTSIAPWFTTPELLMDFLTDCYNAGGSISLLALSGVFYLIQERNLDYPEFYTKLYSLLDADILHSKHRSRFFRLLETFLSSSHLPAVMVASFIKKLARLALNAPPSAIVVIVPWFYNLFKRHPLTTFMMHRVPRTTEEKELYESEGLLDPFLPNEQNPMETKAIDSCLWEIVQLQSHYHPNVATIAKIISEQFTKQAYNIEDFLDHSYNSLFEAEMHKEIKKPPVVEFMIPKHIFTKADAAAEEKDSLLVSLWDFGSS</sequence>
<dbReference type="PANTHER" id="PTHR12455">
    <property type="entry name" value="NUCLEOLAR COMPLEX PROTEIN 4"/>
    <property type="match status" value="1"/>
</dbReference>
<evidence type="ECO:0000256" key="2">
    <source>
        <dbReference type="SAM" id="MobiDB-lite"/>
    </source>
</evidence>
<dbReference type="InterPro" id="IPR005612">
    <property type="entry name" value="CCAAT-binding_factor"/>
</dbReference>
<feature type="domain" description="CCAAT-binding factor" evidence="3">
    <location>
        <begin position="319"/>
        <end position="476"/>
    </location>
</feature>
<dbReference type="Pfam" id="PF03914">
    <property type="entry name" value="CBF"/>
    <property type="match status" value="1"/>
</dbReference>
<dbReference type="GO" id="GO:0030692">
    <property type="term" value="C:Noc4p-Nop14p complex"/>
    <property type="evidence" value="ECO:0007669"/>
    <property type="project" value="TreeGrafter"/>
</dbReference>
<reference evidence="4" key="1">
    <citation type="journal article" date="2023" name="Mol. Phylogenet. Evol.">
        <title>Genome-scale phylogeny and comparative genomics of the fungal order Sordariales.</title>
        <authorList>
            <person name="Hensen N."/>
            <person name="Bonometti L."/>
            <person name="Westerberg I."/>
            <person name="Brannstrom I.O."/>
            <person name="Guillou S."/>
            <person name="Cros-Aarteil S."/>
            <person name="Calhoun S."/>
            <person name="Haridas S."/>
            <person name="Kuo A."/>
            <person name="Mondo S."/>
            <person name="Pangilinan J."/>
            <person name="Riley R."/>
            <person name="LaButti K."/>
            <person name="Andreopoulos B."/>
            <person name="Lipzen A."/>
            <person name="Chen C."/>
            <person name="Yan M."/>
            <person name="Daum C."/>
            <person name="Ng V."/>
            <person name="Clum A."/>
            <person name="Steindorff A."/>
            <person name="Ohm R.A."/>
            <person name="Martin F."/>
            <person name="Silar P."/>
            <person name="Natvig D.O."/>
            <person name="Lalanne C."/>
            <person name="Gautier V."/>
            <person name="Ament-Velasquez S.L."/>
            <person name="Kruys A."/>
            <person name="Hutchinson M.I."/>
            <person name="Powell A.J."/>
            <person name="Barry K."/>
            <person name="Miller A.N."/>
            <person name="Grigoriev I.V."/>
            <person name="Debuchy R."/>
            <person name="Gladieux P."/>
            <person name="Hiltunen Thoren M."/>
            <person name="Johannesson H."/>
        </authorList>
    </citation>
    <scope>NUCLEOTIDE SEQUENCE</scope>
    <source>
        <strain evidence="4">PSN324</strain>
    </source>
</reference>
<dbReference type="GO" id="GO:0032040">
    <property type="term" value="C:small-subunit processome"/>
    <property type="evidence" value="ECO:0007669"/>
    <property type="project" value="TreeGrafter"/>
</dbReference>
<comment type="caution">
    <text evidence="4">The sequence shown here is derived from an EMBL/GenBank/DDBJ whole genome shotgun (WGS) entry which is preliminary data.</text>
</comment>
<evidence type="ECO:0000313" key="4">
    <source>
        <dbReference type="EMBL" id="KAK4458604.1"/>
    </source>
</evidence>
<accession>A0AAV9HF46</accession>
<dbReference type="EMBL" id="MU865063">
    <property type="protein sequence ID" value="KAK4458604.1"/>
    <property type="molecule type" value="Genomic_DNA"/>
</dbReference>
<gene>
    <name evidence="4" type="ORF">QBC42DRAFT_349506</name>
</gene>
<keyword evidence="5" id="KW-1185">Reference proteome</keyword>
<dbReference type="AlphaFoldDB" id="A0AAV9HF46"/>
<comment type="similarity">
    <text evidence="1">Belongs to the CBF/MAK21 family.</text>
</comment>
<name>A0AAV9HF46_9PEZI</name>
<reference evidence="4" key="2">
    <citation type="submission" date="2023-06" db="EMBL/GenBank/DDBJ databases">
        <authorList>
            <consortium name="Lawrence Berkeley National Laboratory"/>
            <person name="Mondo S.J."/>
            <person name="Hensen N."/>
            <person name="Bonometti L."/>
            <person name="Westerberg I."/>
            <person name="Brannstrom I.O."/>
            <person name="Guillou S."/>
            <person name="Cros-Aarteil S."/>
            <person name="Calhoun S."/>
            <person name="Haridas S."/>
            <person name="Kuo A."/>
            <person name="Pangilinan J."/>
            <person name="Riley R."/>
            <person name="Labutti K."/>
            <person name="Andreopoulos B."/>
            <person name="Lipzen A."/>
            <person name="Chen C."/>
            <person name="Yanf M."/>
            <person name="Daum C."/>
            <person name="Ng V."/>
            <person name="Clum A."/>
            <person name="Steindorff A."/>
            <person name="Ohm R."/>
            <person name="Martin F."/>
            <person name="Silar P."/>
            <person name="Natvig D."/>
            <person name="Lalanne C."/>
            <person name="Gautier V."/>
            <person name="Ament-Velasquez S.L."/>
            <person name="Kruys A."/>
            <person name="Hutchinson M.I."/>
            <person name="Powell A.J."/>
            <person name="Barry K."/>
            <person name="Miller A.N."/>
            <person name="Grigoriev I.V."/>
            <person name="Debuchy R."/>
            <person name="Gladieux P."/>
            <person name="Thoren M.H."/>
            <person name="Johannesson H."/>
        </authorList>
    </citation>
    <scope>NUCLEOTIDE SEQUENCE</scope>
    <source>
        <strain evidence="4">PSN324</strain>
    </source>
</reference>
<proteinExistence type="inferred from homology"/>
<feature type="compositionally biased region" description="Low complexity" evidence="2">
    <location>
        <begin position="1"/>
        <end position="13"/>
    </location>
</feature>
<feature type="region of interest" description="Disordered" evidence="2">
    <location>
        <begin position="1"/>
        <end position="47"/>
    </location>
</feature>
<dbReference type="Proteomes" id="UP001321749">
    <property type="component" value="Unassembled WGS sequence"/>
</dbReference>
<dbReference type="PANTHER" id="PTHR12455:SF0">
    <property type="entry name" value="NUCLEOLAR COMPLEX PROTEIN 4 HOMOLOG"/>
    <property type="match status" value="1"/>
</dbReference>
<organism evidence="4 5">
    <name type="scientific">Cladorrhinum samala</name>
    <dbReference type="NCBI Taxonomy" id="585594"/>
    <lineage>
        <taxon>Eukaryota</taxon>
        <taxon>Fungi</taxon>
        <taxon>Dikarya</taxon>
        <taxon>Ascomycota</taxon>
        <taxon>Pezizomycotina</taxon>
        <taxon>Sordariomycetes</taxon>
        <taxon>Sordariomycetidae</taxon>
        <taxon>Sordariales</taxon>
        <taxon>Podosporaceae</taxon>
        <taxon>Cladorrhinum</taxon>
    </lineage>
</organism>